<gene>
    <name evidence="4" type="ORF">ANANG_G00197260</name>
</gene>
<keyword evidence="5" id="KW-1185">Reference proteome</keyword>
<feature type="region of interest" description="Disordered" evidence="1">
    <location>
        <begin position="116"/>
        <end position="146"/>
    </location>
</feature>
<accession>A0A0E9WZJ1</accession>
<dbReference type="Proteomes" id="UP001044222">
    <property type="component" value="Chromosome 10"/>
</dbReference>
<evidence type="ECO:0000313" key="5">
    <source>
        <dbReference type="Proteomes" id="UP001044222"/>
    </source>
</evidence>
<dbReference type="OMA" id="QNKHTAG"/>
<reference evidence="3" key="2">
    <citation type="journal article" date="2015" name="Fish Shellfish Immunol.">
        <title>Early steps in the European eel (Anguilla anguilla)-Vibrio vulnificus interaction in the gills: Role of the RtxA13 toxin.</title>
        <authorList>
            <person name="Callol A."/>
            <person name="Pajuelo D."/>
            <person name="Ebbesson L."/>
            <person name="Teles M."/>
            <person name="MacKenzie S."/>
            <person name="Amaro C."/>
        </authorList>
    </citation>
    <scope>NUCLEOTIDE SEQUENCE</scope>
</reference>
<name>A0A0E9WZJ1_ANGAN</name>
<organism evidence="3">
    <name type="scientific">Anguilla anguilla</name>
    <name type="common">European freshwater eel</name>
    <name type="synonym">Muraena anguilla</name>
    <dbReference type="NCBI Taxonomy" id="7936"/>
    <lineage>
        <taxon>Eukaryota</taxon>
        <taxon>Metazoa</taxon>
        <taxon>Chordata</taxon>
        <taxon>Craniata</taxon>
        <taxon>Vertebrata</taxon>
        <taxon>Euteleostomi</taxon>
        <taxon>Actinopterygii</taxon>
        <taxon>Neopterygii</taxon>
        <taxon>Teleostei</taxon>
        <taxon>Anguilliformes</taxon>
        <taxon>Anguillidae</taxon>
        <taxon>Anguilla</taxon>
    </lineage>
</organism>
<evidence type="ECO:0000259" key="2">
    <source>
        <dbReference type="Pfam" id="PF15017"/>
    </source>
</evidence>
<dbReference type="InterPro" id="IPR033461">
    <property type="entry name" value="WRNPLPNID"/>
</dbReference>
<dbReference type="EMBL" id="JAFIRN010000010">
    <property type="protein sequence ID" value="KAG5841221.1"/>
    <property type="molecule type" value="Genomic_DNA"/>
</dbReference>
<feature type="region of interest" description="Disordered" evidence="1">
    <location>
        <begin position="175"/>
        <end position="200"/>
    </location>
</feature>
<feature type="compositionally biased region" description="Polar residues" evidence="1">
    <location>
        <begin position="175"/>
        <end position="193"/>
    </location>
</feature>
<dbReference type="EMBL" id="GBXM01013527">
    <property type="protein sequence ID" value="JAH95050.1"/>
    <property type="molecule type" value="Transcribed_RNA"/>
</dbReference>
<reference evidence="4" key="3">
    <citation type="submission" date="2021-01" db="EMBL/GenBank/DDBJ databases">
        <title>A chromosome-scale assembly of European eel, Anguilla anguilla.</title>
        <authorList>
            <person name="Henkel C."/>
            <person name="Jong-Raadsen S.A."/>
            <person name="Dufour S."/>
            <person name="Weltzien F.-A."/>
            <person name="Palstra A.P."/>
            <person name="Pelster B."/>
            <person name="Spaink H.P."/>
            <person name="Van Den Thillart G.E."/>
            <person name="Jansen H."/>
            <person name="Zahm M."/>
            <person name="Klopp C."/>
            <person name="Cedric C."/>
            <person name="Louis A."/>
            <person name="Berthelot C."/>
            <person name="Parey E."/>
            <person name="Roest Crollius H."/>
            <person name="Montfort J."/>
            <person name="Robinson-Rechavi M."/>
            <person name="Bucao C."/>
            <person name="Bouchez O."/>
            <person name="Gislard M."/>
            <person name="Lluch J."/>
            <person name="Milhes M."/>
            <person name="Lampietro C."/>
            <person name="Lopez Roques C."/>
            <person name="Donnadieu C."/>
            <person name="Braasch I."/>
            <person name="Desvignes T."/>
            <person name="Postlethwait J."/>
            <person name="Bobe J."/>
            <person name="Guiguen Y."/>
            <person name="Dirks R."/>
        </authorList>
    </citation>
    <scope>NUCLEOTIDE SEQUENCE</scope>
    <source>
        <strain evidence="4">Tag_6206</strain>
        <tissue evidence="4">Liver</tissue>
    </source>
</reference>
<dbReference type="Pfam" id="PF15017">
    <property type="entry name" value="WRNPLPNID"/>
    <property type="match status" value="1"/>
</dbReference>
<proteinExistence type="predicted"/>
<feature type="domain" description="Putative WW-binding" evidence="2">
    <location>
        <begin position="154"/>
        <end position="187"/>
    </location>
</feature>
<dbReference type="AlphaFoldDB" id="A0A0E9WZJ1"/>
<reference evidence="3" key="1">
    <citation type="submission" date="2014-11" db="EMBL/GenBank/DDBJ databases">
        <authorList>
            <person name="Amaro Gonzalez C."/>
        </authorList>
    </citation>
    <scope>NUCLEOTIDE SEQUENCE</scope>
</reference>
<protein>
    <recommendedName>
        <fullName evidence="2">Putative WW-binding domain-containing protein</fullName>
    </recommendedName>
</protein>
<evidence type="ECO:0000313" key="4">
    <source>
        <dbReference type="EMBL" id="KAG5841221.1"/>
    </source>
</evidence>
<evidence type="ECO:0000256" key="1">
    <source>
        <dbReference type="SAM" id="MobiDB-lite"/>
    </source>
</evidence>
<evidence type="ECO:0000313" key="3">
    <source>
        <dbReference type="EMBL" id="JAH95050.1"/>
    </source>
</evidence>
<sequence>MTKRRAEDALFCDAPLKRCARSLYRIDAQSPGMAVAFGANVNPASLPSLAESCRKRAFCSDEQELTEVARPRKKSTTDRDNRTAETHVSGKYNIVSLKHSGSFFEEENKQSEISVLNSPGSFSKKRMRDDSVGSENVLQQPDKGTLTDDDHCTFNSFQYWRVPLPEVDLSLLQTNGDAEELSQQPVKDSSVLSETDAMET</sequence>
<dbReference type="OrthoDB" id="8960251at2759"/>